<keyword evidence="3" id="KW-1185">Reference proteome</keyword>
<dbReference type="Pfam" id="PF12840">
    <property type="entry name" value="HTH_20"/>
    <property type="match status" value="1"/>
</dbReference>
<feature type="region of interest" description="Disordered" evidence="1">
    <location>
        <begin position="97"/>
        <end position="121"/>
    </location>
</feature>
<name>A0A830ESN6_9EURY</name>
<dbReference type="CDD" id="cd00090">
    <property type="entry name" value="HTH_ARSR"/>
    <property type="match status" value="1"/>
</dbReference>
<comment type="caution">
    <text evidence="2">The sequence shown here is derived from an EMBL/GenBank/DDBJ whole genome shotgun (WGS) entry which is preliminary data.</text>
</comment>
<organism evidence="2 3">
    <name type="scientific">Halarchaeum grantii</name>
    <dbReference type="NCBI Taxonomy" id="1193105"/>
    <lineage>
        <taxon>Archaea</taxon>
        <taxon>Methanobacteriati</taxon>
        <taxon>Methanobacteriota</taxon>
        <taxon>Stenosarchaea group</taxon>
        <taxon>Halobacteria</taxon>
        <taxon>Halobacteriales</taxon>
        <taxon>Halobacteriaceae</taxon>
    </lineage>
</organism>
<dbReference type="RefSeq" id="WP_188876407.1">
    <property type="nucleotide sequence ID" value="NZ_BMPF01000001.1"/>
</dbReference>
<dbReference type="InterPro" id="IPR036388">
    <property type="entry name" value="WH-like_DNA-bd_sf"/>
</dbReference>
<proteinExistence type="predicted"/>
<evidence type="ECO:0000313" key="2">
    <source>
        <dbReference type="EMBL" id="GGL21120.1"/>
    </source>
</evidence>
<dbReference type="InterPro" id="IPR036390">
    <property type="entry name" value="WH_DNA-bd_sf"/>
</dbReference>
<evidence type="ECO:0000313" key="3">
    <source>
        <dbReference type="Proteomes" id="UP000628840"/>
    </source>
</evidence>
<dbReference type="SUPFAM" id="SSF46785">
    <property type="entry name" value="Winged helix' DNA-binding domain"/>
    <property type="match status" value="1"/>
</dbReference>
<sequence length="121" mass="13668">MSAPDDDPDLSRVLDALDDADCRAFLRALDEPMTANELSEACDVPLSTTYRKLESLTEATLVAEETEVRPDGRHRSRYRADFDAIEVAFDDGRELTVEIDRPPRGPSERLADIWSEVQRET</sequence>
<accession>A0A830ESN6</accession>
<protein>
    <submittedName>
        <fullName evidence="2">IclR family transcriptional regulator</fullName>
    </submittedName>
</protein>
<dbReference type="Proteomes" id="UP000628840">
    <property type="component" value="Unassembled WGS sequence"/>
</dbReference>
<gene>
    <name evidence="2" type="ORF">GCM10009037_00480</name>
</gene>
<dbReference type="AlphaFoldDB" id="A0A830ESN6"/>
<reference evidence="2 3" key="1">
    <citation type="journal article" date="2019" name="Int. J. Syst. Evol. Microbiol.">
        <title>The Global Catalogue of Microorganisms (GCM) 10K type strain sequencing project: providing services to taxonomists for standard genome sequencing and annotation.</title>
        <authorList>
            <consortium name="The Broad Institute Genomics Platform"/>
            <consortium name="The Broad Institute Genome Sequencing Center for Infectious Disease"/>
            <person name="Wu L."/>
            <person name="Ma J."/>
        </authorList>
    </citation>
    <scope>NUCLEOTIDE SEQUENCE [LARGE SCALE GENOMIC DNA]</scope>
    <source>
        <strain evidence="2 3">JCM 19585</strain>
    </source>
</reference>
<dbReference type="OrthoDB" id="10985at2157"/>
<dbReference type="EMBL" id="BMPF01000001">
    <property type="protein sequence ID" value="GGL21120.1"/>
    <property type="molecule type" value="Genomic_DNA"/>
</dbReference>
<dbReference type="Gene3D" id="1.10.10.10">
    <property type="entry name" value="Winged helix-like DNA-binding domain superfamily/Winged helix DNA-binding domain"/>
    <property type="match status" value="1"/>
</dbReference>
<evidence type="ECO:0000256" key="1">
    <source>
        <dbReference type="SAM" id="MobiDB-lite"/>
    </source>
</evidence>
<dbReference type="InterPro" id="IPR011991">
    <property type="entry name" value="ArsR-like_HTH"/>
</dbReference>